<feature type="transmembrane region" description="Helical" evidence="7">
    <location>
        <begin position="331"/>
        <end position="352"/>
    </location>
</feature>
<evidence type="ECO:0000259" key="8">
    <source>
        <dbReference type="PROSITE" id="PS51002"/>
    </source>
</evidence>
<evidence type="ECO:0000256" key="6">
    <source>
        <dbReference type="SAM" id="MobiDB-lite"/>
    </source>
</evidence>
<comment type="cofactor">
    <cofactor evidence="1">
        <name>heme</name>
        <dbReference type="ChEBI" id="CHEBI:30413"/>
    </cofactor>
</comment>
<evidence type="ECO:0000313" key="9">
    <source>
        <dbReference type="EMBL" id="MEX5717345.1"/>
    </source>
</evidence>
<name>A0ABV3X9Y5_9ACTN</name>
<accession>A0ABV3X9Y5</accession>
<feature type="transmembrane region" description="Helical" evidence="7">
    <location>
        <begin position="46"/>
        <end position="65"/>
    </location>
</feature>
<dbReference type="InterPro" id="IPR027387">
    <property type="entry name" value="Cytb/b6-like_sf"/>
</dbReference>
<dbReference type="Gene3D" id="1.20.810.10">
    <property type="entry name" value="Cytochrome Bc1 Complex, Chain C"/>
    <property type="match status" value="1"/>
</dbReference>
<keyword evidence="7" id="KW-1133">Transmembrane helix</keyword>
<evidence type="ECO:0000313" key="10">
    <source>
        <dbReference type="Proteomes" id="UP001560045"/>
    </source>
</evidence>
<evidence type="ECO:0000256" key="3">
    <source>
        <dbReference type="ARBA" id="ARBA00016116"/>
    </source>
</evidence>
<feature type="domain" description="Cytochrome b/b6 N-terminal region profile" evidence="8">
    <location>
        <begin position="13"/>
        <end position="239"/>
    </location>
</feature>
<dbReference type="SUPFAM" id="SSF81648">
    <property type="entry name" value="a domain/subunit of cytochrome bc1 complex (Ubiquinol-cytochrome c reductase)"/>
    <property type="match status" value="1"/>
</dbReference>
<dbReference type="InterPro" id="IPR036150">
    <property type="entry name" value="Cyt_b/b6_C_sf"/>
</dbReference>
<evidence type="ECO:0000256" key="7">
    <source>
        <dbReference type="SAM" id="Phobius"/>
    </source>
</evidence>
<proteinExistence type="predicted"/>
<evidence type="ECO:0000256" key="4">
    <source>
        <dbReference type="ARBA" id="ARBA00029351"/>
    </source>
</evidence>
<dbReference type="Pfam" id="PF13631">
    <property type="entry name" value="Cytochrom_B_N_2"/>
    <property type="match status" value="1"/>
</dbReference>
<dbReference type="PROSITE" id="PS51002">
    <property type="entry name" value="CYTB_NTER"/>
    <property type="match status" value="1"/>
</dbReference>
<evidence type="ECO:0000256" key="1">
    <source>
        <dbReference type="ARBA" id="ARBA00001971"/>
    </source>
</evidence>
<evidence type="ECO:0000256" key="5">
    <source>
        <dbReference type="ARBA" id="ARBA00029568"/>
    </source>
</evidence>
<evidence type="ECO:0000256" key="2">
    <source>
        <dbReference type="ARBA" id="ARBA00012951"/>
    </source>
</evidence>
<dbReference type="PANTHER" id="PTHR19271:SF16">
    <property type="entry name" value="CYTOCHROME B"/>
    <property type="match status" value="1"/>
</dbReference>
<feature type="region of interest" description="Disordered" evidence="6">
    <location>
        <begin position="517"/>
        <end position="557"/>
    </location>
</feature>
<sequence length="557" mass="60702">MARRVAAPGTGEADAEIDDRSVASNWLRRTLNKVYPDHWSFLLGEIVVYSFIVLLLSGIYLTFFFDASMREVTYEGSYAPLRGVEVSAAYDSALQLSFDVRGGLFVRQVHHWAALLFIAAIVLHLLRVFFTGAFRRPRETNWIIGVGLLVLALLDGVTGYTVLDDLLSGSSLRIISAIILSIPLIGTWANFALFGGEFAGELVIGRLYVLHVLLIPGILLALIAVHLLIRIKQEHTQFPGSGRTEHNVVGTRLFPTHAGKATGLCFVVSAVCAALGGLVQINPVWLWGPYDPAHVSAATQPDWYTVFLEGANRLFPAWDIDLPGGYTIPAMFWPTVVLPGVLFTLLALYPVIERRLTGDTASHHLLQRPRDVPVRTSLGMVAIAFYVVLVLAGAGDVIADEFDISLNAMIWIGRIGCIVLPPIAYVTTYRICLGLQQHDREVLEHGIGTGVIRRRPDGALIELHQPLGPVDVHGHGVLQYGGAPVPKKTNHVGAARRAIRGFFAPIETAARVELEQHAERRGPAEAHAVGGREPTTCGRPSEGGRPSDGGRPQEPRD</sequence>
<dbReference type="RefSeq" id="WP_369203088.1">
    <property type="nucleotide sequence ID" value="NZ_JBFNXQ010000005.1"/>
</dbReference>
<dbReference type="InterPro" id="IPR016174">
    <property type="entry name" value="Di-haem_cyt_TM"/>
</dbReference>
<keyword evidence="7" id="KW-0812">Transmembrane</keyword>
<dbReference type="InterPro" id="IPR005797">
    <property type="entry name" value="Cyt_b/b6_N"/>
</dbReference>
<keyword evidence="7" id="KW-0472">Membrane</keyword>
<keyword evidence="10" id="KW-1185">Reference proteome</keyword>
<protein>
    <recommendedName>
        <fullName evidence="3">Cytochrome bc1 complex cytochrome b subunit</fullName>
        <ecNumber evidence="2">7.1.1.8</ecNumber>
    </recommendedName>
    <alternativeName>
        <fullName evidence="5">Cytochrome bc1 reductase complex subunit QcrB</fullName>
    </alternativeName>
</protein>
<feature type="transmembrane region" description="Helical" evidence="7">
    <location>
        <begin position="404"/>
        <end position="426"/>
    </location>
</feature>
<dbReference type="Proteomes" id="UP001560045">
    <property type="component" value="Unassembled WGS sequence"/>
</dbReference>
<feature type="transmembrane region" description="Helical" evidence="7">
    <location>
        <begin position="208"/>
        <end position="229"/>
    </location>
</feature>
<feature type="transmembrane region" description="Helical" evidence="7">
    <location>
        <begin position="142"/>
        <end position="163"/>
    </location>
</feature>
<feature type="transmembrane region" description="Helical" evidence="7">
    <location>
        <begin position="111"/>
        <end position="130"/>
    </location>
</feature>
<dbReference type="EMBL" id="JBFNXQ010000005">
    <property type="protein sequence ID" value="MEX5717345.1"/>
    <property type="molecule type" value="Genomic_DNA"/>
</dbReference>
<dbReference type="SUPFAM" id="SSF81342">
    <property type="entry name" value="Transmembrane di-heme cytochromes"/>
    <property type="match status" value="1"/>
</dbReference>
<comment type="catalytic activity">
    <reaction evidence="4">
        <text>a quinol + 2 Fe(III)-[cytochrome c](out) = a quinone + 2 Fe(II)-[cytochrome c](out) + 2 H(+)(out)</text>
        <dbReference type="Rhea" id="RHEA:11484"/>
        <dbReference type="Rhea" id="RHEA-COMP:10350"/>
        <dbReference type="Rhea" id="RHEA-COMP:14399"/>
        <dbReference type="ChEBI" id="CHEBI:15378"/>
        <dbReference type="ChEBI" id="CHEBI:24646"/>
        <dbReference type="ChEBI" id="CHEBI:29033"/>
        <dbReference type="ChEBI" id="CHEBI:29034"/>
        <dbReference type="ChEBI" id="CHEBI:132124"/>
        <dbReference type="EC" id="7.1.1.8"/>
    </reaction>
</comment>
<feature type="transmembrane region" description="Helical" evidence="7">
    <location>
        <begin position="175"/>
        <end position="196"/>
    </location>
</feature>
<dbReference type="PANTHER" id="PTHR19271">
    <property type="entry name" value="CYTOCHROME B"/>
    <property type="match status" value="1"/>
</dbReference>
<dbReference type="EC" id="7.1.1.8" evidence="2"/>
<comment type="caution">
    <text evidence="9">The sequence shown here is derived from an EMBL/GenBank/DDBJ whole genome shotgun (WGS) entry which is preliminary data.</text>
</comment>
<feature type="transmembrane region" description="Helical" evidence="7">
    <location>
        <begin position="261"/>
        <end position="281"/>
    </location>
</feature>
<organism evidence="9 10">
    <name type="scientific">Geodermatophilus maliterrae</name>
    <dbReference type="NCBI Taxonomy" id="3162531"/>
    <lineage>
        <taxon>Bacteria</taxon>
        <taxon>Bacillati</taxon>
        <taxon>Actinomycetota</taxon>
        <taxon>Actinomycetes</taxon>
        <taxon>Geodermatophilales</taxon>
        <taxon>Geodermatophilaceae</taxon>
        <taxon>Geodermatophilus</taxon>
    </lineage>
</organism>
<gene>
    <name evidence="9" type="ORF">ABQ292_03050</name>
</gene>
<reference evidence="9 10" key="1">
    <citation type="submission" date="2024-06" db="EMBL/GenBank/DDBJ databases">
        <title>Draft genome sequence of Geodermatophilus badlandi, a novel member of the Geodermatophilaceae isolated from badland sedimentary rocks in the Red desert, Wyoming, USA.</title>
        <authorList>
            <person name="Ben Tekaya S."/>
            <person name="Nouioui I."/>
            <person name="Flores G.M."/>
            <person name="Shaal M.N."/>
            <person name="Bredoire F."/>
            <person name="Basile F."/>
            <person name="Van Diepen L."/>
            <person name="Ward N.L."/>
        </authorList>
    </citation>
    <scope>NUCLEOTIDE SEQUENCE [LARGE SCALE GENOMIC DNA]</scope>
    <source>
        <strain evidence="9 10">WL48A</strain>
    </source>
</reference>
<feature type="transmembrane region" description="Helical" evidence="7">
    <location>
        <begin position="372"/>
        <end position="392"/>
    </location>
</feature>